<dbReference type="STRING" id="338963.Pcar_1191"/>
<reference evidence="14" key="1">
    <citation type="submission" date="2005-10" db="EMBL/GenBank/DDBJ databases">
        <title>Complete sequence of Pelobacter carbinolicus DSM 2380.</title>
        <authorList>
            <person name="Copeland A."/>
            <person name="Lucas S."/>
            <person name="Lapidus A."/>
            <person name="Barry K."/>
            <person name="Detter J.C."/>
            <person name="Glavina T."/>
            <person name="Hammon N."/>
            <person name="Israni S."/>
            <person name="Pitluck S."/>
            <person name="Chertkov O."/>
            <person name="Schmutz J."/>
            <person name="Larimer F."/>
            <person name="Land M."/>
            <person name="Kyrpides N."/>
            <person name="Ivanova N."/>
            <person name="Richardson P."/>
        </authorList>
    </citation>
    <scope>NUCLEOTIDE SEQUENCE [LARGE SCALE GENOMIC DNA]</scope>
    <source>
        <strain evidence="14">DSM 2380 / NBRC 103641 / GraBd1</strain>
    </source>
</reference>
<evidence type="ECO:0000256" key="3">
    <source>
        <dbReference type="ARBA" id="ARBA00010299"/>
    </source>
</evidence>
<comment type="similarity">
    <text evidence="3">Belongs to the FliG family.</text>
</comment>
<dbReference type="PANTHER" id="PTHR30534">
    <property type="entry name" value="FLAGELLAR MOTOR SWITCH PROTEIN FLIG"/>
    <property type="match status" value="1"/>
</dbReference>
<evidence type="ECO:0000256" key="1">
    <source>
        <dbReference type="ARBA" id="ARBA00004117"/>
    </source>
</evidence>
<dbReference type="GO" id="GO:0003774">
    <property type="term" value="F:cytoskeletal motor activity"/>
    <property type="evidence" value="ECO:0007669"/>
    <property type="project" value="InterPro"/>
</dbReference>
<evidence type="ECO:0000259" key="10">
    <source>
        <dbReference type="Pfam" id="PF01706"/>
    </source>
</evidence>
<dbReference type="Gene3D" id="1.10.220.30">
    <property type="match status" value="3"/>
</dbReference>
<evidence type="ECO:0000256" key="4">
    <source>
        <dbReference type="ARBA" id="ARBA00021870"/>
    </source>
</evidence>
<dbReference type="PRINTS" id="PR00954">
    <property type="entry name" value="FLGMOTORFLIG"/>
</dbReference>
<evidence type="ECO:0000256" key="5">
    <source>
        <dbReference type="ARBA" id="ARBA00022475"/>
    </source>
</evidence>
<comment type="subcellular location">
    <subcellularLocation>
        <location evidence="1">Bacterial flagellum basal body</location>
    </subcellularLocation>
    <subcellularLocation>
        <location evidence="2">Cell membrane</location>
        <topology evidence="2">Peripheral membrane protein</topology>
        <orientation evidence="2">Cytoplasmic side</orientation>
    </subcellularLocation>
</comment>
<evidence type="ECO:0000256" key="7">
    <source>
        <dbReference type="ARBA" id="ARBA00022779"/>
    </source>
</evidence>
<evidence type="ECO:0000313" key="13">
    <source>
        <dbReference type="EMBL" id="ABA88440.1"/>
    </source>
</evidence>
<dbReference type="EMBL" id="CP000142">
    <property type="protein sequence ID" value="ABA88440.1"/>
    <property type="molecule type" value="Genomic_DNA"/>
</dbReference>
<dbReference type="Proteomes" id="UP000002534">
    <property type="component" value="Chromosome"/>
</dbReference>
<dbReference type="PANTHER" id="PTHR30534:SF0">
    <property type="entry name" value="FLAGELLAR MOTOR SWITCH PROTEIN FLIG"/>
    <property type="match status" value="1"/>
</dbReference>
<feature type="domain" description="Flagellar motor switch protein FliG C-terminal" evidence="10">
    <location>
        <begin position="224"/>
        <end position="330"/>
    </location>
</feature>
<dbReference type="Pfam" id="PF14842">
    <property type="entry name" value="FliG_N"/>
    <property type="match status" value="1"/>
</dbReference>
<protein>
    <recommendedName>
        <fullName evidence="4">Flagellar motor switch protein FliG</fullName>
    </recommendedName>
</protein>
<keyword evidence="13" id="KW-0969">Cilium</keyword>
<dbReference type="OrthoDB" id="9780302at2"/>
<keyword evidence="14" id="KW-1185">Reference proteome</keyword>
<dbReference type="InterPro" id="IPR000090">
    <property type="entry name" value="Flg_Motor_Flig"/>
</dbReference>
<dbReference type="PIRSF" id="PIRSF003161">
    <property type="entry name" value="FliG"/>
    <property type="match status" value="1"/>
</dbReference>
<keyword evidence="9" id="KW-0975">Bacterial flagellum</keyword>
<evidence type="ECO:0000313" key="14">
    <source>
        <dbReference type="Proteomes" id="UP000002534"/>
    </source>
</evidence>
<dbReference type="InterPro" id="IPR028263">
    <property type="entry name" value="FliG_N"/>
</dbReference>
<dbReference type="InterPro" id="IPR032779">
    <property type="entry name" value="FliG_M"/>
</dbReference>
<dbReference type="HOGENOM" id="CLU_047835_1_1_7"/>
<evidence type="ECO:0000256" key="6">
    <source>
        <dbReference type="ARBA" id="ARBA00022500"/>
    </source>
</evidence>
<keyword evidence="8" id="KW-0472">Membrane</keyword>
<dbReference type="KEGG" id="pca:Pcar_1191"/>
<dbReference type="InterPro" id="IPR023087">
    <property type="entry name" value="Flg_Motor_Flig_C"/>
</dbReference>
<dbReference type="InterPro" id="IPR011002">
    <property type="entry name" value="FliG_a-hlx"/>
</dbReference>
<keyword evidence="6" id="KW-0145">Chemotaxis</keyword>
<reference evidence="13 14" key="2">
    <citation type="journal article" date="2012" name="BMC Genomics">
        <title>The genome of Pelobacter carbinolicus reveals surprising metabolic capabilities and physiological features.</title>
        <authorList>
            <person name="Aklujkar M."/>
            <person name="Haveman S.A."/>
            <person name="Didonato R.Jr."/>
            <person name="Chertkov O."/>
            <person name="Han C.S."/>
            <person name="Land M.L."/>
            <person name="Brown P."/>
            <person name="Lovley D.R."/>
        </authorList>
    </citation>
    <scope>NUCLEOTIDE SEQUENCE [LARGE SCALE GENOMIC DNA]</scope>
    <source>
        <strain evidence="14">DSM 2380 / NBRC 103641 / GraBd1</strain>
    </source>
</reference>
<dbReference type="GO" id="GO:0005886">
    <property type="term" value="C:plasma membrane"/>
    <property type="evidence" value="ECO:0007669"/>
    <property type="project" value="UniProtKB-SubCell"/>
</dbReference>
<dbReference type="GO" id="GO:0071973">
    <property type="term" value="P:bacterial-type flagellum-dependent cell motility"/>
    <property type="evidence" value="ECO:0007669"/>
    <property type="project" value="InterPro"/>
</dbReference>
<organism evidence="13 14">
    <name type="scientific">Syntrophotalea carbinolica (strain DSM 2380 / NBRC 103641 / GraBd1)</name>
    <name type="common">Pelobacter carbinolicus</name>
    <dbReference type="NCBI Taxonomy" id="338963"/>
    <lineage>
        <taxon>Bacteria</taxon>
        <taxon>Pseudomonadati</taxon>
        <taxon>Thermodesulfobacteriota</taxon>
        <taxon>Desulfuromonadia</taxon>
        <taxon>Desulfuromonadales</taxon>
        <taxon>Syntrophotaleaceae</taxon>
        <taxon>Syntrophotalea</taxon>
    </lineage>
</organism>
<evidence type="ECO:0000256" key="2">
    <source>
        <dbReference type="ARBA" id="ARBA00004413"/>
    </source>
</evidence>
<dbReference type="NCBIfam" id="TIGR00207">
    <property type="entry name" value="fliG"/>
    <property type="match status" value="1"/>
</dbReference>
<gene>
    <name evidence="13" type="primary">fliG</name>
    <name evidence="13" type="ordered locus">Pcar_1191</name>
</gene>
<dbReference type="AlphaFoldDB" id="Q3A5B7"/>
<name>Q3A5B7_SYNC1</name>
<dbReference type="eggNOG" id="COG1536">
    <property type="taxonomic scope" value="Bacteria"/>
</dbReference>
<evidence type="ECO:0000259" key="11">
    <source>
        <dbReference type="Pfam" id="PF14841"/>
    </source>
</evidence>
<dbReference type="Pfam" id="PF14841">
    <property type="entry name" value="FliG_M"/>
    <property type="match status" value="1"/>
</dbReference>
<evidence type="ECO:0000259" key="12">
    <source>
        <dbReference type="Pfam" id="PF14842"/>
    </source>
</evidence>
<accession>Q3A5B7</accession>
<evidence type="ECO:0000256" key="9">
    <source>
        <dbReference type="ARBA" id="ARBA00023143"/>
    </source>
</evidence>
<keyword evidence="7" id="KW-0283">Flagellar rotation</keyword>
<keyword evidence="13" id="KW-0966">Cell projection</keyword>
<proteinExistence type="inferred from homology"/>
<keyword evidence="13" id="KW-0282">Flagellum</keyword>
<dbReference type="Pfam" id="PF01706">
    <property type="entry name" value="FliG_C"/>
    <property type="match status" value="1"/>
</dbReference>
<dbReference type="GO" id="GO:0009425">
    <property type="term" value="C:bacterial-type flagellum basal body"/>
    <property type="evidence" value="ECO:0007669"/>
    <property type="project" value="UniProtKB-SubCell"/>
</dbReference>
<sequence>MDIKKLTGPEKAAVLLLTLGEQATMQVFETLSDAEVREISRCMLAIDHIPAKVSEQILEEFALAQKTNTGFFVRSNEFVKNAIAGSGNEERAKKLMEQVSFSMEQLESSARPLETIAMMDPRMVASLLGNEMPQTVAVILSTQRVDHAAKILNHLPEEVQSDIMFRIAKIDKVSPEVLGQIENALQQEIRVVAHKEQHQIGGIGRAVDIINHLGSGADRTILVNIEKTDRILAENIRKQMFTFENLAHMDGRTMQVLLREVNNNQLTMALKSASDELKNQVFDNISERAAEMIQDDLEAMGPVRLSEVEAVQQEIVKIALQLEEDGKIVLPGRGGQDALV</sequence>
<feature type="domain" description="Flagellar motor switch protein FliG middle" evidence="11">
    <location>
        <begin position="121"/>
        <end position="193"/>
    </location>
</feature>
<dbReference type="RefSeq" id="WP_011340914.1">
    <property type="nucleotide sequence ID" value="NC_007498.2"/>
</dbReference>
<evidence type="ECO:0000256" key="8">
    <source>
        <dbReference type="ARBA" id="ARBA00023136"/>
    </source>
</evidence>
<keyword evidence="5" id="KW-1003">Cell membrane</keyword>
<dbReference type="SUPFAM" id="SSF48029">
    <property type="entry name" value="FliG"/>
    <property type="match status" value="2"/>
</dbReference>
<dbReference type="GO" id="GO:0006935">
    <property type="term" value="P:chemotaxis"/>
    <property type="evidence" value="ECO:0007669"/>
    <property type="project" value="UniProtKB-KW"/>
</dbReference>
<feature type="domain" description="Flagellar motor switch protein FliG N-terminal" evidence="12">
    <location>
        <begin position="5"/>
        <end position="104"/>
    </location>
</feature>